<proteinExistence type="predicted"/>
<reference evidence="1" key="1">
    <citation type="submission" date="2024-07" db="EMBL/GenBank/DDBJ databases">
        <title>Genome sequencing of plant associated microbes to promote plant fitness in Sorghum bicolor and Oryza sativa.</title>
        <authorList>
            <person name="Coleman-Derr D."/>
        </authorList>
    </citation>
    <scope>NUCLEOTIDE SEQUENCE</scope>
    <source>
        <strain evidence="1">SAI-173</strain>
    </source>
</reference>
<organism evidence="1 2">
    <name type="scientific">Streptomyces albogriseolus</name>
    <dbReference type="NCBI Taxonomy" id="1887"/>
    <lineage>
        <taxon>Bacteria</taxon>
        <taxon>Bacillati</taxon>
        <taxon>Actinomycetota</taxon>
        <taxon>Actinomycetes</taxon>
        <taxon>Kitasatosporales</taxon>
        <taxon>Streptomycetaceae</taxon>
        <taxon>Streptomyces</taxon>
        <taxon>Streptomyces albogriseolus group</taxon>
    </lineage>
</organism>
<gene>
    <name evidence="1" type="ORF">RKD21_003048</name>
</gene>
<dbReference type="Proteomes" id="UP001565447">
    <property type="component" value="Unassembled WGS sequence"/>
</dbReference>
<evidence type="ECO:0000313" key="1">
    <source>
        <dbReference type="EMBL" id="MEY9812791.1"/>
    </source>
</evidence>
<sequence>MSKSPQTATEAAAEVPQGMKPEQIAKTLGTIADSFRQSLRSPILHTPAEQGLEYEDVSFPSEDGVPLEGWFIPAPGSDRIIIANHPRWFSRAGLPSHLEPWKSLGAATGNDFEVNFVPDYKILHDAGYHVLAYDLRNFGHSGAANGGVFTVGRFESRDVVGSLNYVRSRPDTKDMTIGLFSRCVGGNSTMFAMTRRPEAFEGVRCMVSPQPLSPGVALSRALERLGIPARHIDDLDELIRLHISFRLAELSPVPWAKNVNVPTFLYQVRDDLYTWPDDIQAMYDNIPGRREEAVLDRGNDATLGRLHLLPAEPDADAGLVRQVHEVGTS</sequence>
<protein>
    <submittedName>
        <fullName evidence="1">Pimeloyl-ACP methyl ester carboxylesterase</fullName>
    </submittedName>
</protein>
<comment type="caution">
    <text evidence="1">The sequence shown here is derived from an EMBL/GenBank/DDBJ whole genome shotgun (WGS) entry which is preliminary data.</text>
</comment>
<accession>A0ACC6UN36</accession>
<dbReference type="EMBL" id="JBGCBD010000002">
    <property type="protein sequence ID" value="MEY9812791.1"/>
    <property type="molecule type" value="Genomic_DNA"/>
</dbReference>
<evidence type="ECO:0000313" key="2">
    <source>
        <dbReference type="Proteomes" id="UP001565447"/>
    </source>
</evidence>
<keyword evidence="2" id="KW-1185">Reference proteome</keyword>
<name>A0ACC6UN36_STRAO</name>